<name>A0A4C1V8L6_EUMVA</name>
<dbReference type="Proteomes" id="UP000299102">
    <property type="component" value="Unassembled WGS sequence"/>
</dbReference>
<dbReference type="AlphaFoldDB" id="A0A4C1V8L6"/>
<reference evidence="1 2" key="1">
    <citation type="journal article" date="2019" name="Commun. Biol.">
        <title>The bagworm genome reveals a unique fibroin gene that provides high tensile strength.</title>
        <authorList>
            <person name="Kono N."/>
            <person name="Nakamura H."/>
            <person name="Ohtoshi R."/>
            <person name="Tomita M."/>
            <person name="Numata K."/>
            <person name="Arakawa K."/>
        </authorList>
    </citation>
    <scope>NUCLEOTIDE SEQUENCE [LARGE SCALE GENOMIC DNA]</scope>
</reference>
<proteinExistence type="predicted"/>
<keyword evidence="2" id="KW-1185">Reference proteome</keyword>
<evidence type="ECO:0000313" key="2">
    <source>
        <dbReference type="Proteomes" id="UP000299102"/>
    </source>
</evidence>
<sequence length="84" mass="9397">MKDSVRSCLFRIQIVLGYNSSPAPDAGSALDSVPIHSCSWKGQLERLSGERSQIRRRIACYGAEGECVMKAWRVCSGMKMQVRF</sequence>
<organism evidence="1 2">
    <name type="scientific">Eumeta variegata</name>
    <name type="common">Bagworm moth</name>
    <name type="synonym">Eumeta japonica</name>
    <dbReference type="NCBI Taxonomy" id="151549"/>
    <lineage>
        <taxon>Eukaryota</taxon>
        <taxon>Metazoa</taxon>
        <taxon>Ecdysozoa</taxon>
        <taxon>Arthropoda</taxon>
        <taxon>Hexapoda</taxon>
        <taxon>Insecta</taxon>
        <taxon>Pterygota</taxon>
        <taxon>Neoptera</taxon>
        <taxon>Endopterygota</taxon>
        <taxon>Lepidoptera</taxon>
        <taxon>Glossata</taxon>
        <taxon>Ditrysia</taxon>
        <taxon>Tineoidea</taxon>
        <taxon>Psychidae</taxon>
        <taxon>Oiketicinae</taxon>
        <taxon>Eumeta</taxon>
    </lineage>
</organism>
<accession>A0A4C1V8L6</accession>
<dbReference type="EMBL" id="BGZK01000284">
    <property type="protein sequence ID" value="GBP34095.1"/>
    <property type="molecule type" value="Genomic_DNA"/>
</dbReference>
<comment type="caution">
    <text evidence="1">The sequence shown here is derived from an EMBL/GenBank/DDBJ whole genome shotgun (WGS) entry which is preliminary data.</text>
</comment>
<protein>
    <submittedName>
        <fullName evidence="1">Uncharacterized protein</fullName>
    </submittedName>
</protein>
<evidence type="ECO:0000313" key="1">
    <source>
        <dbReference type="EMBL" id="GBP34095.1"/>
    </source>
</evidence>
<gene>
    <name evidence="1" type="ORF">EVAR_28228_1</name>
</gene>